<keyword evidence="1" id="KW-0809">Transit peptide</keyword>
<dbReference type="GO" id="GO:0005744">
    <property type="term" value="C:TIM23 mitochondrial import inner membrane translocase complex"/>
    <property type="evidence" value="ECO:0007669"/>
    <property type="project" value="UniProtKB-UniRule"/>
</dbReference>
<evidence type="ECO:0000313" key="4">
    <source>
        <dbReference type="EMBL" id="CAA7399337.1"/>
    </source>
</evidence>
<feature type="domain" description="FCP1 homology" evidence="3">
    <location>
        <begin position="128"/>
        <end position="309"/>
    </location>
</feature>
<organism evidence="4 5">
    <name type="scientific">Spirodela intermedia</name>
    <name type="common">Intermediate duckweed</name>
    <dbReference type="NCBI Taxonomy" id="51605"/>
    <lineage>
        <taxon>Eukaryota</taxon>
        <taxon>Viridiplantae</taxon>
        <taxon>Streptophyta</taxon>
        <taxon>Embryophyta</taxon>
        <taxon>Tracheophyta</taxon>
        <taxon>Spermatophyta</taxon>
        <taxon>Magnoliopsida</taxon>
        <taxon>Liliopsida</taxon>
        <taxon>Araceae</taxon>
        <taxon>Lemnoideae</taxon>
        <taxon>Spirodela</taxon>
    </lineage>
</organism>
<dbReference type="GO" id="GO:0015031">
    <property type="term" value="P:protein transport"/>
    <property type="evidence" value="ECO:0007669"/>
    <property type="project" value="UniProtKB-KW"/>
</dbReference>
<dbReference type="PROSITE" id="PS50969">
    <property type="entry name" value="FCP1"/>
    <property type="match status" value="1"/>
</dbReference>
<keyword evidence="1" id="KW-0496">Mitochondrion</keyword>
<dbReference type="SMART" id="SM00577">
    <property type="entry name" value="CPDc"/>
    <property type="match status" value="1"/>
</dbReference>
<feature type="region of interest" description="Disordered" evidence="2">
    <location>
        <begin position="36"/>
        <end position="81"/>
    </location>
</feature>
<evidence type="ECO:0000256" key="2">
    <source>
        <dbReference type="SAM" id="MobiDB-lite"/>
    </source>
</evidence>
<keyword evidence="5" id="KW-1185">Reference proteome</keyword>
<dbReference type="AlphaFoldDB" id="A0A7I8KNE7"/>
<protein>
    <recommendedName>
        <fullName evidence="1">Mitochondrial import inner membrane translocase subunit TIM50</fullName>
    </recommendedName>
</protein>
<dbReference type="PANTHER" id="PTHR12210">
    <property type="entry name" value="DULLARD PROTEIN PHOSPHATASE"/>
    <property type="match status" value="1"/>
</dbReference>
<comment type="similarity">
    <text evidence="1">Belongs to the TIM50 family.</text>
</comment>
<dbReference type="SUPFAM" id="SSF56784">
    <property type="entry name" value="HAD-like"/>
    <property type="match status" value="1"/>
</dbReference>
<dbReference type="InterPro" id="IPR004274">
    <property type="entry name" value="FCP1_dom"/>
</dbReference>
<dbReference type="InterPro" id="IPR050365">
    <property type="entry name" value="TIM50"/>
</dbReference>
<keyword evidence="1" id="KW-0811">Translocation</keyword>
<dbReference type="Pfam" id="PF03031">
    <property type="entry name" value="NIF"/>
    <property type="match status" value="1"/>
</dbReference>
<accession>A0A7I8KNE7</accession>
<name>A0A7I8KNE7_SPIIN</name>
<comment type="subunit">
    <text evidence="1">Component of the TIM23 complex.</text>
</comment>
<sequence>MEKEKMLRAAAFGSMKPGIIGSAESTTGLYSEICSTSETNNTMRESEERFTSRNGGKTETRSLNSAQSSHGAPGFPKHDISIQETPNRRDEEMDHSLSKNDTGLALDAAGKGDILANMPISLPRVSIWCGKKKLLVLDLNGLLVDVVNEPHNSQRAFIKVARKSVFKRPFCDEFLKFCFQRFDIGIWSSRVKKNIDVMVDFLFGEQRKVLLFCWDLSKCTSTGFKTMENAHKPLVLKELKRLWNREDPHLPWEAGRYSPSNTLLIDDSPYKALCNPPHTAIFPTPYDYRNVDDTSLGPGGDLRDYLEGLAAAEDVQSYVAWRPFGQPPILPGCPSWSFYLRIIERMGASLFCSAARA</sequence>
<gene>
    <name evidence="4" type="ORF">SI8410_07010007</name>
</gene>
<evidence type="ECO:0000256" key="1">
    <source>
        <dbReference type="RuleBase" id="RU365079"/>
    </source>
</evidence>
<dbReference type="EMBL" id="LR746270">
    <property type="protein sequence ID" value="CAA7399337.1"/>
    <property type="molecule type" value="Genomic_DNA"/>
</dbReference>
<keyword evidence="1" id="KW-0653">Protein transport</keyword>
<dbReference type="Proteomes" id="UP000663760">
    <property type="component" value="Chromosome 7"/>
</dbReference>
<dbReference type="InterPro" id="IPR036412">
    <property type="entry name" value="HAD-like_sf"/>
</dbReference>
<feature type="compositionally biased region" description="Basic and acidic residues" evidence="2">
    <location>
        <begin position="44"/>
        <end position="60"/>
    </location>
</feature>
<evidence type="ECO:0000259" key="3">
    <source>
        <dbReference type="PROSITE" id="PS50969"/>
    </source>
</evidence>
<comment type="function">
    <text evidence="1">Essential component of the TIM23 complex, a complex that mediates the translocation of transit peptide-containing proteins across the mitochondrial inner membrane.</text>
</comment>
<reference evidence="4" key="1">
    <citation type="submission" date="2020-02" db="EMBL/GenBank/DDBJ databases">
        <authorList>
            <person name="Scholz U."/>
            <person name="Mascher M."/>
            <person name="Fiebig A."/>
        </authorList>
    </citation>
    <scope>NUCLEOTIDE SEQUENCE</scope>
</reference>
<comment type="subcellular location">
    <subcellularLocation>
        <location evidence="1">Mitochondrion inner membrane</location>
        <topology evidence="1">Single-pass membrane protein</topology>
    </subcellularLocation>
</comment>
<proteinExistence type="inferred from homology"/>
<dbReference type="OrthoDB" id="1711508at2759"/>
<evidence type="ECO:0000313" key="5">
    <source>
        <dbReference type="Proteomes" id="UP000663760"/>
    </source>
</evidence>
<feature type="compositionally biased region" description="Polar residues" evidence="2">
    <location>
        <begin position="61"/>
        <end position="70"/>
    </location>
</feature>
<dbReference type="InterPro" id="IPR023214">
    <property type="entry name" value="HAD_sf"/>
</dbReference>
<keyword evidence="1" id="KW-0813">Transport</keyword>
<dbReference type="FunFam" id="3.40.50.1000:FF:000257">
    <property type="entry name" value="Haloacid dehalogenase-like hydrolase (HAD) superfamily protein"/>
    <property type="match status" value="1"/>
</dbReference>
<dbReference type="Gene3D" id="3.40.50.1000">
    <property type="entry name" value="HAD superfamily/HAD-like"/>
    <property type="match status" value="1"/>
</dbReference>